<dbReference type="InterPro" id="IPR011256">
    <property type="entry name" value="Reg_factor_effector_dom_sf"/>
</dbReference>
<dbReference type="GO" id="GO:0043565">
    <property type="term" value="F:sequence-specific DNA binding"/>
    <property type="evidence" value="ECO:0007669"/>
    <property type="project" value="InterPro"/>
</dbReference>
<evidence type="ECO:0000256" key="1">
    <source>
        <dbReference type="ARBA" id="ARBA00023015"/>
    </source>
</evidence>
<dbReference type="InterPro" id="IPR029442">
    <property type="entry name" value="GyrI-like"/>
</dbReference>
<protein>
    <submittedName>
        <fullName evidence="5">AraC family transcriptional regulator</fullName>
    </submittedName>
</protein>
<dbReference type="EMBL" id="VWOJ01000002">
    <property type="protein sequence ID" value="KAA5803578.1"/>
    <property type="molecule type" value="Genomic_DNA"/>
</dbReference>
<dbReference type="Gene3D" id="3.20.80.10">
    <property type="entry name" value="Regulatory factor, effector binding domain"/>
    <property type="match status" value="1"/>
</dbReference>
<proteinExistence type="predicted"/>
<dbReference type="SUPFAM" id="SSF46689">
    <property type="entry name" value="Homeodomain-like"/>
    <property type="match status" value="2"/>
</dbReference>
<dbReference type="AlphaFoldDB" id="A0A5M6ZK23"/>
<dbReference type="GO" id="GO:0003700">
    <property type="term" value="F:DNA-binding transcription factor activity"/>
    <property type="evidence" value="ECO:0007669"/>
    <property type="project" value="InterPro"/>
</dbReference>
<dbReference type="InterPro" id="IPR050959">
    <property type="entry name" value="MarA-like"/>
</dbReference>
<keyword evidence="2" id="KW-0238">DNA-binding</keyword>
<dbReference type="InterPro" id="IPR018062">
    <property type="entry name" value="HTH_AraC-typ_CS"/>
</dbReference>
<dbReference type="SMART" id="SM00871">
    <property type="entry name" value="AraC_E_bind"/>
    <property type="match status" value="1"/>
</dbReference>
<dbReference type="PANTHER" id="PTHR47504">
    <property type="entry name" value="RIGHT ORIGIN-BINDING PROTEIN"/>
    <property type="match status" value="1"/>
</dbReference>
<dbReference type="PANTHER" id="PTHR47504:SF5">
    <property type="entry name" value="RIGHT ORIGIN-BINDING PROTEIN"/>
    <property type="match status" value="1"/>
</dbReference>
<dbReference type="InterPro" id="IPR018060">
    <property type="entry name" value="HTH_AraC"/>
</dbReference>
<dbReference type="SMART" id="SM00342">
    <property type="entry name" value="HTH_ARAC"/>
    <property type="match status" value="1"/>
</dbReference>
<keyword evidence="3" id="KW-0804">Transcription</keyword>
<keyword evidence="6" id="KW-1185">Reference proteome</keyword>
<sequence>MKRSLLARILWQIESAGEKKLRVSDIAKENGISVFHLTRVFTIKTGSSPARFLRMRRLTQAAYRLTGTDKSIVEIALRAGYGSQEAFTRAFSAAFAVTPAAVGKGAAIPKHLIQESITLPNTETYTPLMPPRFELIKARRIVGLSARYSFETNGAIPAQWVEFITRAEAEGLTLAGQSFGVCHGMTEDGTFSYLAGVEADTHTIPKGFSCVTIQEGRYAVFTHFGSAATLRDTVEVIWNRYLPQARFQNTGAPDFELYPAEYNPTDPKGKVEIWIPIVDVENP</sequence>
<evidence type="ECO:0000313" key="5">
    <source>
        <dbReference type="EMBL" id="KAA5803578.1"/>
    </source>
</evidence>
<evidence type="ECO:0000256" key="2">
    <source>
        <dbReference type="ARBA" id="ARBA00023125"/>
    </source>
</evidence>
<organism evidence="5 6">
    <name type="scientific">Alkalicaulis satelles</name>
    <dbReference type="NCBI Taxonomy" id="2609175"/>
    <lineage>
        <taxon>Bacteria</taxon>
        <taxon>Pseudomonadati</taxon>
        <taxon>Pseudomonadota</taxon>
        <taxon>Alphaproteobacteria</taxon>
        <taxon>Maricaulales</taxon>
        <taxon>Maricaulaceae</taxon>
        <taxon>Alkalicaulis</taxon>
    </lineage>
</organism>
<name>A0A5M6ZK23_9PROT</name>
<dbReference type="Pfam" id="PF06445">
    <property type="entry name" value="GyrI-like"/>
    <property type="match status" value="1"/>
</dbReference>
<dbReference type="InterPro" id="IPR009057">
    <property type="entry name" value="Homeodomain-like_sf"/>
</dbReference>
<dbReference type="Gene3D" id="1.10.10.60">
    <property type="entry name" value="Homeodomain-like"/>
    <property type="match status" value="2"/>
</dbReference>
<reference evidence="5 6" key="1">
    <citation type="submission" date="2019-09" db="EMBL/GenBank/DDBJ databases">
        <authorList>
            <person name="Kevbrin V."/>
            <person name="Grouzdev D.S."/>
        </authorList>
    </citation>
    <scope>NUCLEOTIDE SEQUENCE [LARGE SCALE GENOMIC DNA]</scope>
    <source>
        <strain evidence="5 6">G-192</strain>
    </source>
</reference>
<dbReference type="PROSITE" id="PS00041">
    <property type="entry name" value="HTH_ARAC_FAMILY_1"/>
    <property type="match status" value="1"/>
</dbReference>
<comment type="caution">
    <text evidence="5">The sequence shown here is derived from an EMBL/GenBank/DDBJ whole genome shotgun (WGS) entry which is preliminary data.</text>
</comment>
<feature type="domain" description="HTH araC/xylS-type" evidence="4">
    <location>
        <begin position="7"/>
        <end position="105"/>
    </location>
</feature>
<evidence type="ECO:0000313" key="6">
    <source>
        <dbReference type="Proteomes" id="UP000325122"/>
    </source>
</evidence>
<evidence type="ECO:0000256" key="3">
    <source>
        <dbReference type="ARBA" id="ARBA00023163"/>
    </source>
</evidence>
<dbReference type="Proteomes" id="UP000325122">
    <property type="component" value="Unassembled WGS sequence"/>
</dbReference>
<dbReference type="InterPro" id="IPR010499">
    <property type="entry name" value="AraC_E-bd"/>
</dbReference>
<accession>A0A5M6ZK23</accession>
<dbReference type="Pfam" id="PF12833">
    <property type="entry name" value="HTH_18"/>
    <property type="match status" value="1"/>
</dbReference>
<keyword evidence="1" id="KW-0805">Transcription regulation</keyword>
<evidence type="ECO:0000259" key="4">
    <source>
        <dbReference type="PROSITE" id="PS01124"/>
    </source>
</evidence>
<dbReference type="RefSeq" id="WP_150022846.1">
    <property type="nucleotide sequence ID" value="NZ_VWOJ01000002.1"/>
</dbReference>
<gene>
    <name evidence="5" type="ORF">F1654_07175</name>
</gene>
<dbReference type="SUPFAM" id="SSF55136">
    <property type="entry name" value="Probable bacterial effector-binding domain"/>
    <property type="match status" value="1"/>
</dbReference>
<dbReference type="PROSITE" id="PS01124">
    <property type="entry name" value="HTH_ARAC_FAMILY_2"/>
    <property type="match status" value="1"/>
</dbReference>